<feature type="transmembrane region" description="Helical" evidence="4">
    <location>
        <begin position="386"/>
        <end position="408"/>
    </location>
</feature>
<gene>
    <name evidence="7" type="ORF">PRUPE_4G219600</name>
</gene>
<dbReference type="SMART" id="SM00358">
    <property type="entry name" value="DSRM"/>
    <property type="match status" value="2"/>
</dbReference>
<dbReference type="Gene3D" id="1.10.1520.10">
    <property type="entry name" value="Ribonuclease III domain"/>
    <property type="match status" value="1"/>
</dbReference>
<dbReference type="InterPro" id="IPR014720">
    <property type="entry name" value="dsRBD_dom"/>
</dbReference>
<dbReference type="Pfam" id="PF14709">
    <property type="entry name" value="DND1_DSRM"/>
    <property type="match status" value="1"/>
</dbReference>
<feature type="domain" description="RNase III" evidence="6">
    <location>
        <begin position="23"/>
        <end position="167"/>
    </location>
</feature>
<sequence length="414" mass="46374">MTKVFTTPTSLDRVRSPEMKDSVTAVEKIVGYNFKNKKLLEEALTHPSYGSASYKRLGLATLGDSALGHAVTNHFFCMADHPQFSEGQLTLLRSANVSNHKLACVAVRHGLYRYLRHYEPAFDDKIEEFIEALINGEEDVGFVEADEPKVLADIVESVAAAIYIELNFDLDKLWMKFKPLLEPIYTLENLQGHPMTILKEFCEKSRKRLEVRLRDETGNISIADVYVDGLLKGSGSAKRKNTAQHIAAQQAIQKLSQSMGVNNKGTAAGNDNSFRIEEAMNELHVRCEKKRLPKPDYREEKKSGPPHSPKFVYSVKVVTLDGTVKSVKGDEKSRIQYAKNSAAHKMILTLQEYDNVIKTKESDCVMGNIPSLYTLGAKAYRVIRSLLVFCLKGILTLVIVSVLASLVAERYKFP</sequence>
<dbReference type="GO" id="GO:0005737">
    <property type="term" value="C:cytoplasm"/>
    <property type="evidence" value="ECO:0000318"/>
    <property type="project" value="GO_Central"/>
</dbReference>
<name>A0A251PPA1_PRUPE</name>
<protein>
    <recommendedName>
        <fullName evidence="9">RNase III domain-containing protein</fullName>
    </recommendedName>
</protein>
<keyword evidence="2 3" id="KW-0694">RNA-binding</keyword>
<dbReference type="SMR" id="A0A251PPA1"/>
<dbReference type="AlphaFoldDB" id="A0A251PPA1"/>
<dbReference type="SMART" id="SM00535">
    <property type="entry name" value="RIBOc"/>
    <property type="match status" value="1"/>
</dbReference>
<proteinExistence type="predicted"/>
<dbReference type="SUPFAM" id="SSF54768">
    <property type="entry name" value="dsRNA-binding domain-like"/>
    <property type="match status" value="2"/>
</dbReference>
<dbReference type="PROSITE" id="PS50137">
    <property type="entry name" value="DS_RBD"/>
    <property type="match status" value="2"/>
</dbReference>
<dbReference type="OrthoDB" id="416741at2759"/>
<evidence type="ECO:0000256" key="3">
    <source>
        <dbReference type="PROSITE-ProRule" id="PRU00266"/>
    </source>
</evidence>
<dbReference type="GO" id="GO:0005634">
    <property type="term" value="C:nucleus"/>
    <property type="evidence" value="ECO:0000318"/>
    <property type="project" value="GO_Central"/>
</dbReference>
<feature type="domain" description="DRBM" evidence="5">
    <location>
        <begin position="193"/>
        <end position="257"/>
    </location>
</feature>
<dbReference type="InterPro" id="IPR000999">
    <property type="entry name" value="RNase_III_dom"/>
</dbReference>
<keyword evidence="1" id="KW-0378">Hydrolase</keyword>
<evidence type="ECO:0000313" key="8">
    <source>
        <dbReference type="Proteomes" id="UP000006882"/>
    </source>
</evidence>
<keyword evidence="4" id="KW-0472">Membrane</keyword>
<evidence type="ECO:0000259" key="6">
    <source>
        <dbReference type="PROSITE" id="PS50142"/>
    </source>
</evidence>
<dbReference type="InterPro" id="IPR036389">
    <property type="entry name" value="RNase_III_sf"/>
</dbReference>
<evidence type="ECO:0000313" key="7">
    <source>
        <dbReference type="EMBL" id="ONI13406.1"/>
    </source>
</evidence>
<dbReference type="PANTHER" id="PTHR14950:SF80">
    <property type="entry name" value="RNASE III DOMAIN-CONTAINING PROTEIN"/>
    <property type="match status" value="1"/>
</dbReference>
<evidence type="ECO:0008006" key="9">
    <source>
        <dbReference type="Google" id="ProtNLM"/>
    </source>
</evidence>
<evidence type="ECO:0000256" key="1">
    <source>
        <dbReference type="ARBA" id="ARBA00022801"/>
    </source>
</evidence>
<dbReference type="GO" id="GO:0003723">
    <property type="term" value="F:RNA binding"/>
    <property type="evidence" value="ECO:0000318"/>
    <property type="project" value="GO_Central"/>
</dbReference>
<dbReference type="GO" id="GO:0004525">
    <property type="term" value="F:ribonuclease III activity"/>
    <property type="evidence" value="ECO:0000318"/>
    <property type="project" value="GO_Central"/>
</dbReference>
<dbReference type="Gramene" id="ONI13406">
    <property type="protein sequence ID" value="ONI13406"/>
    <property type="gene ID" value="PRUPE_4G219600"/>
</dbReference>
<dbReference type="PANTHER" id="PTHR14950">
    <property type="entry name" value="DICER-RELATED"/>
    <property type="match status" value="1"/>
</dbReference>
<dbReference type="GO" id="GO:0030422">
    <property type="term" value="P:siRNA processing"/>
    <property type="evidence" value="ECO:0000318"/>
    <property type="project" value="GO_Central"/>
</dbReference>
<dbReference type="Pfam" id="PF00035">
    <property type="entry name" value="dsrm"/>
    <property type="match status" value="1"/>
</dbReference>
<reference evidence="7 8" key="1">
    <citation type="journal article" date="2013" name="Nat. Genet.">
        <title>The high-quality draft genome of peach (Prunus persica) identifies unique patterns of genetic diversity, domestication and genome evolution.</title>
        <authorList>
            <consortium name="International Peach Genome Initiative"/>
            <person name="Verde I."/>
            <person name="Abbott A.G."/>
            <person name="Scalabrin S."/>
            <person name="Jung S."/>
            <person name="Shu S."/>
            <person name="Marroni F."/>
            <person name="Zhebentyayeva T."/>
            <person name="Dettori M.T."/>
            <person name="Grimwood J."/>
            <person name="Cattonaro F."/>
            <person name="Zuccolo A."/>
            <person name="Rossini L."/>
            <person name="Jenkins J."/>
            <person name="Vendramin E."/>
            <person name="Meisel L.A."/>
            <person name="Decroocq V."/>
            <person name="Sosinski B."/>
            <person name="Prochnik S."/>
            <person name="Mitros T."/>
            <person name="Policriti A."/>
            <person name="Cipriani G."/>
            <person name="Dondini L."/>
            <person name="Ficklin S."/>
            <person name="Goodstein D.M."/>
            <person name="Xuan P."/>
            <person name="Del Fabbro C."/>
            <person name="Aramini V."/>
            <person name="Copetti D."/>
            <person name="Gonzalez S."/>
            <person name="Horner D.S."/>
            <person name="Falchi R."/>
            <person name="Lucas S."/>
            <person name="Mica E."/>
            <person name="Maldonado J."/>
            <person name="Lazzari B."/>
            <person name="Bielenberg D."/>
            <person name="Pirona R."/>
            <person name="Miculan M."/>
            <person name="Barakat A."/>
            <person name="Testolin R."/>
            <person name="Stella A."/>
            <person name="Tartarini S."/>
            <person name="Tonutti P."/>
            <person name="Arus P."/>
            <person name="Orellana A."/>
            <person name="Wells C."/>
            <person name="Main D."/>
            <person name="Vizzotto G."/>
            <person name="Silva H."/>
            <person name="Salamini F."/>
            <person name="Schmutz J."/>
            <person name="Morgante M."/>
            <person name="Rokhsar D.S."/>
        </authorList>
    </citation>
    <scope>NUCLEOTIDE SEQUENCE [LARGE SCALE GENOMIC DNA]</scope>
    <source>
        <strain evidence="8">cv. Nemared</strain>
    </source>
</reference>
<accession>A0A251PPA1</accession>
<dbReference type="STRING" id="3760.A0A251PPA1"/>
<keyword evidence="4" id="KW-0812">Transmembrane</keyword>
<dbReference type="EMBL" id="CM007654">
    <property type="protein sequence ID" value="ONI13406.1"/>
    <property type="molecule type" value="Genomic_DNA"/>
</dbReference>
<dbReference type="Proteomes" id="UP000006882">
    <property type="component" value="Chromosome G4"/>
</dbReference>
<keyword evidence="4" id="KW-1133">Transmembrane helix</keyword>
<dbReference type="SUPFAM" id="SSF69065">
    <property type="entry name" value="RNase III domain-like"/>
    <property type="match status" value="1"/>
</dbReference>
<dbReference type="PROSITE" id="PS50142">
    <property type="entry name" value="RNASE_3_2"/>
    <property type="match status" value="1"/>
</dbReference>
<evidence type="ECO:0000256" key="2">
    <source>
        <dbReference type="ARBA" id="ARBA00022884"/>
    </source>
</evidence>
<keyword evidence="8" id="KW-1185">Reference proteome</keyword>
<evidence type="ECO:0000259" key="5">
    <source>
        <dbReference type="PROSITE" id="PS50137"/>
    </source>
</evidence>
<organism evidence="7 8">
    <name type="scientific">Prunus persica</name>
    <name type="common">Peach</name>
    <name type="synonym">Amygdalus persica</name>
    <dbReference type="NCBI Taxonomy" id="3760"/>
    <lineage>
        <taxon>Eukaryota</taxon>
        <taxon>Viridiplantae</taxon>
        <taxon>Streptophyta</taxon>
        <taxon>Embryophyta</taxon>
        <taxon>Tracheophyta</taxon>
        <taxon>Spermatophyta</taxon>
        <taxon>Magnoliopsida</taxon>
        <taxon>eudicotyledons</taxon>
        <taxon>Gunneridae</taxon>
        <taxon>Pentapetalae</taxon>
        <taxon>rosids</taxon>
        <taxon>fabids</taxon>
        <taxon>Rosales</taxon>
        <taxon>Rosaceae</taxon>
        <taxon>Amygdaloideae</taxon>
        <taxon>Amygdaleae</taxon>
        <taxon>Prunus</taxon>
    </lineage>
</organism>
<feature type="domain" description="DRBM" evidence="5">
    <location>
        <begin position="278"/>
        <end position="352"/>
    </location>
</feature>
<dbReference type="Gene3D" id="3.30.160.20">
    <property type="match status" value="2"/>
</dbReference>
<evidence type="ECO:0000256" key="4">
    <source>
        <dbReference type="SAM" id="Phobius"/>
    </source>
</evidence>
<dbReference type="Pfam" id="PF00636">
    <property type="entry name" value="Ribonuclease_3"/>
    <property type="match status" value="1"/>
</dbReference>
<dbReference type="CDD" id="cd00593">
    <property type="entry name" value="RIBOc"/>
    <property type="match status" value="1"/>
</dbReference>